<dbReference type="PANTHER" id="PTHR37813:SF1">
    <property type="entry name" value="FELS-2 PROPHAGE PROTEIN"/>
    <property type="match status" value="1"/>
</dbReference>
<accession>A0A0F9IUJ5</accession>
<feature type="non-terminal residue" evidence="4">
    <location>
        <position position="532"/>
    </location>
</feature>
<sequence>MFGEELAKLFLVLGADIRDFEKKMNSAVGVVNRTGKGFMDMGKMLTRAVTIPILAISGLSLKFAIDFESAFAGVRKTVTATEAEFAELRKGILNMSTTLPATANEIAAVAEAAGQLGIQTDAILTFTKVMIDLGETTDLAANEAARALARVANIMGTNQKMFSNMGASIVALGNSMATTESEIVNMTLRLAAAAKQVGLTEAETLAFAAALSQVGIRAEAGGTAFSKVFIEISKAVSLGSKTLATFAEVAGLSTADFAKAFKEDAAEAVILFIEGLGRVKDEGKNVFVVLDKLGIQERRMANALIATANSGEKLRVAMELSTEAWRENLALTEEAEKRYETTASQLKIIKNDAVKAAIAIGDTMKGALLSLITPLKGLFEWLEKVAIEFNELDVSVRIAIGAFVALITITGPVLFSIGLMQKAIPILALGFEGLAKAVVKFRAALTLLAAHPIVIALTIIAAEIAYLSGLFDTAVKASTTFADLMERLSKKTAKASDAMIGWTKAQLEANAASLALEITEKKRVLRMAEQIA</sequence>
<evidence type="ECO:0000256" key="2">
    <source>
        <dbReference type="SAM" id="Phobius"/>
    </source>
</evidence>
<feature type="transmembrane region" description="Helical" evidence="2">
    <location>
        <begin position="398"/>
        <end position="420"/>
    </location>
</feature>
<keyword evidence="2" id="KW-1133">Transmembrane helix</keyword>
<proteinExistence type="predicted"/>
<evidence type="ECO:0000259" key="3">
    <source>
        <dbReference type="Pfam" id="PF10145"/>
    </source>
</evidence>
<dbReference type="InterPro" id="IPR010090">
    <property type="entry name" value="Phage_tape_meas"/>
</dbReference>
<keyword evidence="1" id="KW-1188">Viral release from host cell</keyword>
<comment type="caution">
    <text evidence="4">The sequence shown here is derived from an EMBL/GenBank/DDBJ whole genome shotgun (WGS) entry which is preliminary data.</text>
</comment>
<reference evidence="4" key="1">
    <citation type="journal article" date="2015" name="Nature">
        <title>Complex archaea that bridge the gap between prokaryotes and eukaryotes.</title>
        <authorList>
            <person name="Spang A."/>
            <person name="Saw J.H."/>
            <person name="Jorgensen S.L."/>
            <person name="Zaremba-Niedzwiedzka K."/>
            <person name="Martijn J."/>
            <person name="Lind A.E."/>
            <person name="van Eijk R."/>
            <person name="Schleper C."/>
            <person name="Guy L."/>
            <person name="Ettema T.J."/>
        </authorList>
    </citation>
    <scope>NUCLEOTIDE SEQUENCE</scope>
</reference>
<evidence type="ECO:0000256" key="1">
    <source>
        <dbReference type="ARBA" id="ARBA00022612"/>
    </source>
</evidence>
<keyword evidence="2" id="KW-0472">Membrane</keyword>
<dbReference type="NCBIfam" id="TIGR01760">
    <property type="entry name" value="tape_meas_TP901"/>
    <property type="match status" value="1"/>
</dbReference>
<dbReference type="Pfam" id="PF10145">
    <property type="entry name" value="PhageMin_Tail"/>
    <property type="match status" value="1"/>
</dbReference>
<gene>
    <name evidence="4" type="ORF">LCGC14_1612900</name>
</gene>
<feature type="transmembrane region" description="Helical" evidence="2">
    <location>
        <begin position="441"/>
        <end position="467"/>
    </location>
</feature>
<name>A0A0F9IUJ5_9ZZZZ</name>
<organism evidence="4">
    <name type="scientific">marine sediment metagenome</name>
    <dbReference type="NCBI Taxonomy" id="412755"/>
    <lineage>
        <taxon>unclassified sequences</taxon>
        <taxon>metagenomes</taxon>
        <taxon>ecological metagenomes</taxon>
    </lineage>
</organism>
<evidence type="ECO:0000313" key="4">
    <source>
        <dbReference type="EMBL" id="KKM23669.1"/>
    </source>
</evidence>
<protein>
    <recommendedName>
        <fullName evidence="3">Phage tail tape measure protein domain-containing protein</fullName>
    </recommendedName>
</protein>
<keyword evidence="2" id="KW-0812">Transmembrane</keyword>
<dbReference type="PANTHER" id="PTHR37813">
    <property type="entry name" value="FELS-2 PROPHAGE PROTEIN"/>
    <property type="match status" value="1"/>
</dbReference>
<dbReference type="AlphaFoldDB" id="A0A0F9IUJ5"/>
<dbReference type="EMBL" id="LAZR01013079">
    <property type="protein sequence ID" value="KKM23669.1"/>
    <property type="molecule type" value="Genomic_DNA"/>
</dbReference>
<feature type="domain" description="Phage tail tape measure protein" evidence="3">
    <location>
        <begin position="90"/>
        <end position="284"/>
    </location>
</feature>